<keyword evidence="2" id="KW-0238">DNA-binding</keyword>
<dbReference type="PANTHER" id="PTHR11076">
    <property type="entry name" value="DNA REPAIR POLYMERASE UMUC / TRANSFERASE FAMILY MEMBER"/>
    <property type="match status" value="1"/>
</dbReference>
<dbReference type="PANTHER" id="PTHR11076:SF35">
    <property type="entry name" value="DNA REPAIR PROTEIN HOMOLOG YOBH"/>
    <property type="match status" value="1"/>
</dbReference>
<dbReference type="EC" id="2.7.7.7" evidence="2"/>
<comment type="caution">
    <text evidence="4">The sequence shown here is derived from an EMBL/GenBank/DDBJ whole genome shotgun (WGS) entry which is preliminary data.</text>
</comment>
<dbReference type="Gene3D" id="1.10.150.20">
    <property type="entry name" value="5' to 3' exonuclease, C-terminal subdomain"/>
    <property type="match status" value="1"/>
</dbReference>
<protein>
    <recommendedName>
        <fullName evidence="2">DNA polymerase IV</fullName>
        <shortName evidence="2">Pol IV</shortName>
        <ecNumber evidence="2">2.7.7.7</ecNumber>
    </recommendedName>
</protein>
<dbReference type="InterPro" id="IPR043502">
    <property type="entry name" value="DNA/RNA_pol_sf"/>
</dbReference>
<dbReference type="InterPro" id="IPR036775">
    <property type="entry name" value="DNA_pol_Y-fam_lit_finger_sf"/>
</dbReference>
<dbReference type="SUPFAM" id="SSF56672">
    <property type="entry name" value="DNA/RNA polymerases"/>
    <property type="match status" value="1"/>
</dbReference>
<dbReference type="SUPFAM" id="SSF100879">
    <property type="entry name" value="Lesion bypass DNA polymerase (Y-family), little finger domain"/>
    <property type="match status" value="1"/>
</dbReference>
<feature type="binding site" evidence="2">
    <location>
        <position position="105"/>
    </location>
    <ligand>
        <name>Mg(2+)</name>
        <dbReference type="ChEBI" id="CHEBI:18420"/>
    </ligand>
</feature>
<keyword evidence="2" id="KW-0235">DNA replication</keyword>
<keyword evidence="2" id="KW-0227">DNA damage</keyword>
<evidence type="ECO:0000256" key="2">
    <source>
        <dbReference type="HAMAP-Rule" id="MF_01113"/>
    </source>
</evidence>
<keyword evidence="2" id="KW-0515">Mutator protein</keyword>
<dbReference type="PROSITE" id="PS50173">
    <property type="entry name" value="UMUC"/>
    <property type="match status" value="1"/>
</dbReference>
<dbReference type="Gene3D" id="3.30.1490.100">
    <property type="entry name" value="DNA polymerase, Y-family, little finger domain"/>
    <property type="match status" value="1"/>
</dbReference>
<comment type="cofactor">
    <cofactor evidence="2">
        <name>Mg(2+)</name>
        <dbReference type="ChEBI" id="CHEBI:18420"/>
    </cofactor>
    <text evidence="2">Binds 2 magnesium ions per subunit.</text>
</comment>
<accession>A0ABW5S713</accession>
<evidence type="ECO:0000313" key="5">
    <source>
        <dbReference type="Proteomes" id="UP001597399"/>
    </source>
</evidence>
<dbReference type="Proteomes" id="UP001597399">
    <property type="component" value="Unassembled WGS sequence"/>
</dbReference>
<sequence>MDRVIFLIDMQTFYASVEKADFPEFRNKPLIVAGDPKQRSGIVLAACPIAQQFGVLTAEPLGQALLKCPQAVIRLPRMQHYIDVSTSVTDFLKKFTDLVEPYSIDEQFIDVTGSLPLFGPPWIIARKIQQRMQEHFGIYTRIGIGPNKVLAKMACDHYGKKDKTGIFELNAGNIEKYLWPLPIGGLFGVGHRMEQHFTGMGIRRIGHLAHFPLPLLRKRWGVNGELLWRTSRGLDSAPVSMNTFTEQKAIGHHMTLPYDYSEIRDIRVILLELSEEVAYRARSRHYMGHVVSVGISGTFQHHIGFQRQVRLPFATNFDMDIYHAANRLFTESWNRLPVRAAAVTLNDLQPVSASYQLDLFARLEEKARLNTAVDKIYQKYGKTAIFRGSSLMSSSQLRARAGKIGGHCK</sequence>
<comment type="catalytic activity">
    <reaction evidence="2">
        <text>DNA(n) + a 2'-deoxyribonucleoside 5'-triphosphate = DNA(n+1) + diphosphate</text>
        <dbReference type="Rhea" id="RHEA:22508"/>
        <dbReference type="Rhea" id="RHEA-COMP:17339"/>
        <dbReference type="Rhea" id="RHEA-COMP:17340"/>
        <dbReference type="ChEBI" id="CHEBI:33019"/>
        <dbReference type="ChEBI" id="CHEBI:61560"/>
        <dbReference type="ChEBI" id="CHEBI:173112"/>
        <dbReference type="EC" id="2.7.7.7"/>
    </reaction>
</comment>
<proteinExistence type="inferred from homology"/>
<dbReference type="InterPro" id="IPR017961">
    <property type="entry name" value="DNA_pol_Y-fam_little_finger"/>
</dbReference>
<organism evidence="4 5">
    <name type="scientific">Sporolactobacillus shoreicorticis</name>
    <dbReference type="NCBI Taxonomy" id="1923877"/>
    <lineage>
        <taxon>Bacteria</taxon>
        <taxon>Bacillati</taxon>
        <taxon>Bacillota</taxon>
        <taxon>Bacilli</taxon>
        <taxon>Bacillales</taxon>
        <taxon>Sporolactobacillaceae</taxon>
        <taxon>Sporolactobacillus</taxon>
    </lineage>
</organism>
<dbReference type="HAMAP" id="MF_01113">
    <property type="entry name" value="DNApol_IV"/>
    <property type="match status" value="1"/>
</dbReference>
<dbReference type="Pfam" id="PF00817">
    <property type="entry name" value="IMS"/>
    <property type="match status" value="1"/>
</dbReference>
<dbReference type="NCBIfam" id="NF002848">
    <property type="entry name" value="PRK03103.1"/>
    <property type="match status" value="1"/>
</dbReference>
<dbReference type="Gene3D" id="3.40.1170.60">
    <property type="match status" value="1"/>
</dbReference>
<dbReference type="Gene3D" id="3.30.70.270">
    <property type="match status" value="1"/>
</dbReference>
<reference evidence="5" key="1">
    <citation type="journal article" date="2019" name="Int. J. Syst. Evol. Microbiol.">
        <title>The Global Catalogue of Microorganisms (GCM) 10K type strain sequencing project: providing services to taxonomists for standard genome sequencing and annotation.</title>
        <authorList>
            <consortium name="The Broad Institute Genomics Platform"/>
            <consortium name="The Broad Institute Genome Sequencing Center for Infectious Disease"/>
            <person name="Wu L."/>
            <person name="Ma J."/>
        </authorList>
    </citation>
    <scope>NUCLEOTIDE SEQUENCE [LARGE SCALE GENOMIC DNA]</scope>
    <source>
        <strain evidence="5">TISTR 2466</strain>
    </source>
</reference>
<evidence type="ECO:0000313" key="4">
    <source>
        <dbReference type="EMBL" id="MFD2694859.1"/>
    </source>
</evidence>
<feature type="site" description="Substrate discrimination" evidence="2">
    <location>
        <position position="14"/>
    </location>
</feature>
<gene>
    <name evidence="2" type="primary">dinB</name>
    <name evidence="4" type="ORF">ACFSUE_14675</name>
</gene>
<keyword evidence="2" id="KW-0460">Magnesium</keyword>
<keyword evidence="2" id="KW-0479">Metal-binding</keyword>
<keyword evidence="2" id="KW-0239">DNA-directed DNA polymerase</keyword>
<dbReference type="CDD" id="cd03586">
    <property type="entry name" value="PolY_Pol_IV_kappa"/>
    <property type="match status" value="1"/>
</dbReference>
<dbReference type="InterPro" id="IPR001126">
    <property type="entry name" value="UmuC"/>
</dbReference>
<name>A0ABW5S713_9BACL</name>
<dbReference type="Pfam" id="PF11799">
    <property type="entry name" value="IMS_C"/>
    <property type="match status" value="1"/>
</dbReference>
<dbReference type="InterPro" id="IPR050116">
    <property type="entry name" value="DNA_polymerase-Y"/>
</dbReference>
<dbReference type="InterPro" id="IPR022880">
    <property type="entry name" value="DNApol_IV"/>
</dbReference>
<dbReference type="GO" id="GO:0003887">
    <property type="term" value="F:DNA-directed DNA polymerase activity"/>
    <property type="evidence" value="ECO:0007669"/>
    <property type="project" value="UniProtKB-EC"/>
</dbReference>
<keyword evidence="5" id="KW-1185">Reference proteome</keyword>
<dbReference type="RefSeq" id="WP_253062658.1">
    <property type="nucleotide sequence ID" value="NZ_JAMXWM010000015.1"/>
</dbReference>
<keyword evidence="2 4" id="KW-0808">Transferase</keyword>
<feature type="binding site" evidence="2">
    <location>
        <position position="9"/>
    </location>
    <ligand>
        <name>Mg(2+)</name>
        <dbReference type="ChEBI" id="CHEBI:18420"/>
    </ligand>
</feature>
<evidence type="ECO:0000259" key="3">
    <source>
        <dbReference type="PROSITE" id="PS50173"/>
    </source>
</evidence>
<dbReference type="EMBL" id="JBHUMQ010000033">
    <property type="protein sequence ID" value="MFD2694859.1"/>
    <property type="molecule type" value="Genomic_DNA"/>
</dbReference>
<evidence type="ECO:0000256" key="1">
    <source>
        <dbReference type="ARBA" id="ARBA00010945"/>
    </source>
</evidence>
<comment type="subcellular location">
    <subcellularLocation>
        <location evidence="2">Cytoplasm</location>
    </subcellularLocation>
</comment>
<keyword evidence="2" id="KW-0234">DNA repair</keyword>
<keyword evidence="2" id="KW-0963">Cytoplasm</keyword>
<comment type="similarity">
    <text evidence="1 2">Belongs to the DNA polymerase type-Y family.</text>
</comment>
<dbReference type="InterPro" id="IPR043128">
    <property type="entry name" value="Rev_trsase/Diguanyl_cyclase"/>
</dbReference>
<feature type="active site" evidence="2">
    <location>
        <position position="106"/>
    </location>
</feature>
<feature type="domain" description="UmuC" evidence="3">
    <location>
        <begin position="5"/>
        <end position="190"/>
    </location>
</feature>
<keyword evidence="2 4" id="KW-0548">Nucleotidyltransferase</keyword>
<comment type="subunit">
    <text evidence="2">Monomer.</text>
</comment>
<comment type="function">
    <text evidence="2">Poorly processive, error-prone DNA polymerase involved in untargeted mutagenesis. Copies undamaged DNA at stalled replication forks, which arise in vivo from mismatched or misaligned primer ends. These misaligned primers can be extended by PolIV. Exhibits no 3'-5' exonuclease (proofreading) activity. May be involved in translesional synthesis, in conjunction with the beta clamp from PolIII.</text>
</comment>